<dbReference type="EMBL" id="RAXZ01000046">
    <property type="protein sequence ID" value="RKG47822.1"/>
    <property type="molecule type" value="Genomic_DNA"/>
</dbReference>
<organism evidence="1 2">
    <name type="scientific">Acinetobacter cumulans</name>
    <dbReference type="NCBI Taxonomy" id="2136182"/>
    <lineage>
        <taxon>Bacteria</taxon>
        <taxon>Pseudomonadati</taxon>
        <taxon>Pseudomonadota</taxon>
        <taxon>Gammaproteobacteria</taxon>
        <taxon>Moraxellales</taxon>
        <taxon>Moraxellaceae</taxon>
        <taxon>Acinetobacter</taxon>
    </lineage>
</organism>
<dbReference type="RefSeq" id="WP_120368354.1">
    <property type="nucleotide sequence ID" value="NZ_RAXZ01000046.1"/>
</dbReference>
<name>A0A3A8FM66_9GAMM</name>
<protein>
    <submittedName>
        <fullName evidence="1">Uncharacterized protein</fullName>
    </submittedName>
</protein>
<accession>A0A3A8FM66</accession>
<dbReference type="AlphaFoldDB" id="A0A3A8FM66"/>
<sequence length="323" mass="36989">MFGVLFGKKGLKNPNELSKFIDEAYQGLDNRIHNQQQFYTFIMEDADGASQGNEIAKHHVESLGLFNVEYDGALHNDSIMDNDDSALEYLNNVISPSLIKDLGLETAIIIRCDIVKKYIKDNQKTLDEARLRHARYMLNTAEDRHIRLRKTDEWIEVINYLLSYGGKKPVARDLSNVIPRNNWTEHGGYYDLYQDISEYMADNEEIPHDIMTPLNYALRFSYAGLYAQGLCTKEVFDSFKNPFDTRIIMVGNMLSREEQIKFQEDSLTQAVKWINALYDNKVERHTTSLIVQAAQNDLCLKLAVIDAAKTSFVPGFLALLQIG</sequence>
<gene>
    <name evidence="1" type="ORF">D7V64_16235</name>
</gene>
<proteinExistence type="predicted"/>
<evidence type="ECO:0000313" key="2">
    <source>
        <dbReference type="Proteomes" id="UP000281084"/>
    </source>
</evidence>
<dbReference type="Proteomes" id="UP000281084">
    <property type="component" value="Unassembled WGS sequence"/>
</dbReference>
<evidence type="ECO:0000313" key="1">
    <source>
        <dbReference type="EMBL" id="RKG47822.1"/>
    </source>
</evidence>
<reference evidence="1 2" key="1">
    <citation type="submission" date="2018-09" db="EMBL/GenBank/DDBJ databases">
        <title>The draft genome of Acinetobacter spp. strains.</title>
        <authorList>
            <person name="Qin J."/>
            <person name="Feng Y."/>
            <person name="Zong Z."/>
        </authorList>
    </citation>
    <scope>NUCLEOTIDE SEQUENCE [LARGE SCALE GENOMIC DNA]</scope>
    <source>
        <strain evidence="1 2">WCHAc060002</strain>
    </source>
</reference>
<comment type="caution">
    <text evidence="1">The sequence shown here is derived from an EMBL/GenBank/DDBJ whole genome shotgun (WGS) entry which is preliminary data.</text>
</comment>